<evidence type="ECO:0000256" key="7">
    <source>
        <dbReference type="ARBA" id="ARBA00038219"/>
    </source>
</evidence>
<evidence type="ECO:0000256" key="3">
    <source>
        <dbReference type="ARBA" id="ARBA00022525"/>
    </source>
</evidence>
<name>K0KX14_WICCF</name>
<dbReference type="eggNOG" id="ENOG502QQD8">
    <property type="taxonomic scope" value="Eukaryota"/>
</dbReference>
<protein>
    <submittedName>
        <fullName evidence="10">Secreted protein</fullName>
    </submittedName>
</protein>
<dbReference type="GO" id="GO:0005199">
    <property type="term" value="F:structural constituent of cell wall"/>
    <property type="evidence" value="ECO:0007669"/>
    <property type="project" value="InterPro"/>
</dbReference>
<dbReference type="InterPro" id="IPR051153">
    <property type="entry name" value="Yeast_CWMannoprotein_PIR"/>
</dbReference>
<dbReference type="AlphaFoldDB" id="K0KX14"/>
<keyword evidence="4" id="KW-0165">Cleavage on pair of basic residues</keyword>
<dbReference type="EMBL" id="CAIF01000254">
    <property type="protein sequence ID" value="CCH46592.1"/>
    <property type="molecule type" value="Genomic_DNA"/>
</dbReference>
<evidence type="ECO:0000259" key="9">
    <source>
        <dbReference type="Pfam" id="PF22799"/>
    </source>
</evidence>
<dbReference type="HOGENOM" id="CLU_039662_0_0_1"/>
<reference evidence="10 11" key="1">
    <citation type="journal article" date="2012" name="Eukaryot. Cell">
        <title>Draft genome sequence of Wickerhamomyces ciferrii NRRL Y-1031 F-60-10.</title>
        <authorList>
            <person name="Schneider J."/>
            <person name="Andrea H."/>
            <person name="Blom J."/>
            <person name="Jaenicke S."/>
            <person name="Ruckert C."/>
            <person name="Schorsch C."/>
            <person name="Szczepanowski R."/>
            <person name="Farwick M."/>
            <person name="Goesmann A."/>
            <person name="Puhler A."/>
            <person name="Schaffer S."/>
            <person name="Tauch A."/>
            <person name="Kohler T."/>
            <person name="Brinkrolf K."/>
        </authorList>
    </citation>
    <scope>NUCLEOTIDE SEQUENCE [LARGE SCALE GENOMIC DNA]</scope>
    <source>
        <strain evidence="11">ATCC 14091 / BCRC 22168 / CBS 111 / JCM 3599 / NBRC 0793 / NRRL Y-1031 F-60-10</strain>
    </source>
</reference>
<gene>
    <name evidence="10" type="ORF">BN7_6185</name>
</gene>
<feature type="signal peptide" evidence="8">
    <location>
        <begin position="1"/>
        <end position="19"/>
    </location>
</feature>
<keyword evidence="3" id="KW-0964">Secreted</keyword>
<dbReference type="PROSITE" id="PS00929">
    <property type="entry name" value="PIR_REPEAT_1"/>
    <property type="match status" value="3"/>
</dbReference>
<evidence type="ECO:0000256" key="4">
    <source>
        <dbReference type="ARBA" id="ARBA00022685"/>
    </source>
</evidence>
<feature type="domain" description="Cell wall mannoprotein PIR1-like C-terminal" evidence="9">
    <location>
        <begin position="241"/>
        <end position="314"/>
    </location>
</feature>
<feature type="chain" id="PRO_5003834624" evidence="8">
    <location>
        <begin position="20"/>
        <end position="324"/>
    </location>
</feature>
<dbReference type="Pfam" id="PF22799">
    <property type="entry name" value="PIR1-like_C"/>
    <property type="match status" value="1"/>
</dbReference>
<dbReference type="GO" id="GO:0031505">
    <property type="term" value="P:fungal-type cell wall organization"/>
    <property type="evidence" value="ECO:0007669"/>
    <property type="project" value="UniProtKB-ARBA"/>
</dbReference>
<keyword evidence="5 8" id="KW-0732">Signal</keyword>
<keyword evidence="11" id="KW-1185">Reference proteome</keyword>
<comment type="caution">
    <text evidence="10">The sequence shown here is derived from an EMBL/GenBank/DDBJ whole genome shotgun (WGS) entry which is preliminary data.</text>
</comment>
<comment type="similarity">
    <text evidence="7">Belongs to the PIR protein family.</text>
</comment>
<evidence type="ECO:0000313" key="10">
    <source>
        <dbReference type="EMBL" id="CCH46592.1"/>
    </source>
</evidence>
<keyword evidence="6" id="KW-0677">Repeat</keyword>
<dbReference type="PROSITE" id="PS50256">
    <property type="entry name" value="PIR_REPEAT_2"/>
    <property type="match status" value="6"/>
</dbReference>
<evidence type="ECO:0000256" key="2">
    <source>
        <dbReference type="ARBA" id="ARBA00022512"/>
    </source>
</evidence>
<evidence type="ECO:0000256" key="1">
    <source>
        <dbReference type="ARBA" id="ARBA00004191"/>
    </source>
</evidence>
<keyword evidence="2" id="KW-0134">Cell wall</keyword>
<accession>K0KX14</accession>
<dbReference type="InParanoid" id="K0KX14"/>
<evidence type="ECO:0000256" key="6">
    <source>
        <dbReference type="ARBA" id="ARBA00022737"/>
    </source>
</evidence>
<comment type="subcellular location">
    <subcellularLocation>
        <location evidence="1">Secreted</location>
        <location evidence="1">Cell wall</location>
    </subcellularLocation>
</comment>
<dbReference type="InterPro" id="IPR000420">
    <property type="entry name" value="Yeast_PIR_rpt"/>
</dbReference>
<dbReference type="InterPro" id="IPR054508">
    <property type="entry name" value="PIR1-like_C"/>
</dbReference>
<evidence type="ECO:0000256" key="5">
    <source>
        <dbReference type="ARBA" id="ARBA00022729"/>
    </source>
</evidence>
<dbReference type="GO" id="GO:0009277">
    <property type="term" value="C:fungal-type cell wall"/>
    <property type="evidence" value="ECO:0007669"/>
    <property type="project" value="TreeGrafter"/>
</dbReference>
<dbReference type="Pfam" id="PF00399">
    <property type="entry name" value="PIR"/>
    <property type="match status" value="6"/>
</dbReference>
<proteinExistence type="inferred from homology"/>
<evidence type="ECO:0000256" key="8">
    <source>
        <dbReference type="SAM" id="SignalP"/>
    </source>
</evidence>
<evidence type="ECO:0000313" key="11">
    <source>
        <dbReference type="Proteomes" id="UP000009328"/>
    </source>
</evidence>
<dbReference type="PANTHER" id="PTHR47254:SF1">
    <property type="entry name" value="CELL WALL MANNOPROTEIN CIS3-RELATED"/>
    <property type="match status" value="1"/>
</dbReference>
<dbReference type="PANTHER" id="PTHR47254">
    <property type="entry name" value="CELL WALL MANNOPROTEIN CIS3-RELATED"/>
    <property type="match status" value="1"/>
</dbReference>
<dbReference type="Proteomes" id="UP000009328">
    <property type="component" value="Unassembled WGS sequence"/>
</dbReference>
<organism evidence="10 11">
    <name type="scientific">Wickerhamomyces ciferrii (strain ATCC 14091 / BCRC 22168 / CBS 111 / JCM 3599 / NBRC 0793 / NRRL Y-1031 F-60-10)</name>
    <name type="common">Yeast</name>
    <name type="synonym">Pichia ciferrii</name>
    <dbReference type="NCBI Taxonomy" id="1206466"/>
    <lineage>
        <taxon>Eukaryota</taxon>
        <taxon>Fungi</taxon>
        <taxon>Dikarya</taxon>
        <taxon>Ascomycota</taxon>
        <taxon>Saccharomycotina</taxon>
        <taxon>Saccharomycetes</taxon>
        <taxon>Phaffomycetales</taxon>
        <taxon>Wickerhamomycetaceae</taxon>
        <taxon>Wickerhamomyces</taxon>
    </lineage>
</organism>
<sequence length="324" mass="33054">MQSRYSLLTAASLVGSSLAAYIPSEPWSTLTPEAPAPSGATTEYTKTFGIAVVPIATTSAAPKAKRDVISQIGDGQIQATTSAAASNSAKPTAQVISQIGDGQIQATTSTASAPKQTAQVVSQIGDGQIQATTSTASAPKQTAQVVSQIGDGQIQATTSTSAPKESAQVISQIGDGQIQATTATTSTDVVSQIGDGQIQATSTSGAAEPSSTGAHKSGDLEIQSTSCLTDESLALTLKDSILTDAKGRLGAIVANRQFQFDGPPPQAGSIYAAGWSITKDGNLAIGDNDVFYQCLSGSFYNLYDENVAEQCTAIHLEIVDLVSC</sequence>
<dbReference type="FunCoup" id="K0KX14">
    <property type="interactions" value="61"/>
</dbReference>